<organism evidence="3 4">
    <name type="scientific">Vallitalea guaymasensis</name>
    <dbReference type="NCBI Taxonomy" id="1185412"/>
    <lineage>
        <taxon>Bacteria</taxon>
        <taxon>Bacillati</taxon>
        <taxon>Bacillota</taxon>
        <taxon>Clostridia</taxon>
        <taxon>Lachnospirales</taxon>
        <taxon>Vallitaleaceae</taxon>
        <taxon>Vallitalea</taxon>
    </lineage>
</organism>
<dbReference type="InterPro" id="IPR012854">
    <property type="entry name" value="Cu_amine_oxidase-like_N"/>
</dbReference>
<feature type="signal peptide" evidence="1">
    <location>
        <begin position="1"/>
        <end position="23"/>
    </location>
</feature>
<dbReference type="KEGG" id="vgu:HYG85_12245"/>
<dbReference type="EMBL" id="CP058561">
    <property type="protein sequence ID" value="QUH29634.1"/>
    <property type="molecule type" value="Genomic_DNA"/>
</dbReference>
<feature type="domain" description="Copper amine oxidase-like N-terminal" evidence="2">
    <location>
        <begin position="41"/>
        <end position="91"/>
    </location>
</feature>
<sequence length="190" mass="21556">MKKFVAGFVAAILLTSSFLFVYADDIKEYVCTKVKYDILVDGEVYMDDKLPALVYEGNTYLPVRNFCNLLGADVEWNAQLSRVEIGKQNVTPEKISTPSLTDNGIPIYNIDDINYVGLEDIHYIYSSFDDGYGFLFRDESNKKTATLISGKTHEALITFDISNAVEYMGRTCITLSFYQKNILPYLNKDI</sequence>
<dbReference type="Proteomes" id="UP000677305">
    <property type="component" value="Chromosome"/>
</dbReference>
<proteinExistence type="predicted"/>
<protein>
    <recommendedName>
        <fullName evidence="2">Copper amine oxidase-like N-terminal domain-containing protein</fullName>
    </recommendedName>
</protein>
<evidence type="ECO:0000259" key="2">
    <source>
        <dbReference type="Pfam" id="PF07833"/>
    </source>
</evidence>
<evidence type="ECO:0000313" key="4">
    <source>
        <dbReference type="Proteomes" id="UP000677305"/>
    </source>
</evidence>
<accession>A0A8J8SCG0</accession>
<dbReference type="RefSeq" id="WP_212693652.1">
    <property type="nucleotide sequence ID" value="NZ_CP058561.1"/>
</dbReference>
<name>A0A8J8SCG0_9FIRM</name>
<gene>
    <name evidence="3" type="ORF">HYG85_12245</name>
</gene>
<feature type="chain" id="PRO_5039093015" description="Copper amine oxidase-like N-terminal domain-containing protein" evidence="1">
    <location>
        <begin position="24"/>
        <end position="190"/>
    </location>
</feature>
<keyword evidence="4" id="KW-1185">Reference proteome</keyword>
<dbReference type="Pfam" id="PF07833">
    <property type="entry name" value="Cu_amine_oxidN1"/>
    <property type="match status" value="1"/>
</dbReference>
<evidence type="ECO:0000256" key="1">
    <source>
        <dbReference type="SAM" id="SignalP"/>
    </source>
</evidence>
<reference evidence="3 4" key="1">
    <citation type="submission" date="2020-07" db="EMBL/GenBank/DDBJ databases">
        <title>Vallitalea guaymasensis genome.</title>
        <authorList>
            <person name="Postec A."/>
        </authorList>
    </citation>
    <scope>NUCLEOTIDE SEQUENCE [LARGE SCALE GENOMIC DNA]</scope>
    <source>
        <strain evidence="3 4">Ra1766G1</strain>
    </source>
</reference>
<dbReference type="AlphaFoldDB" id="A0A8J8SCG0"/>
<keyword evidence="1" id="KW-0732">Signal</keyword>
<evidence type="ECO:0000313" key="3">
    <source>
        <dbReference type="EMBL" id="QUH29634.1"/>
    </source>
</evidence>